<reference evidence="2 3" key="1">
    <citation type="submission" date="2019-05" db="EMBL/GenBank/DDBJ databases">
        <title>Another draft genome of Portunus trituberculatus and its Hox gene families provides insights of decapod evolution.</title>
        <authorList>
            <person name="Jeong J.-H."/>
            <person name="Song I."/>
            <person name="Kim S."/>
            <person name="Choi T."/>
            <person name="Kim D."/>
            <person name="Ryu S."/>
            <person name="Kim W."/>
        </authorList>
    </citation>
    <scope>NUCLEOTIDE SEQUENCE [LARGE SCALE GENOMIC DNA]</scope>
    <source>
        <tissue evidence="2">Muscle</tissue>
    </source>
</reference>
<feature type="region of interest" description="Disordered" evidence="1">
    <location>
        <begin position="1"/>
        <end position="24"/>
    </location>
</feature>
<dbReference type="EMBL" id="VSRR010000010">
    <property type="protein sequence ID" value="MPC07854.1"/>
    <property type="molecule type" value="Genomic_DNA"/>
</dbReference>
<comment type="caution">
    <text evidence="2">The sequence shown here is derived from an EMBL/GenBank/DDBJ whole genome shotgun (WGS) entry which is preliminary data.</text>
</comment>
<dbReference type="AlphaFoldDB" id="A0A5B7CGJ9"/>
<keyword evidence="3" id="KW-1185">Reference proteome</keyword>
<accession>A0A5B7CGJ9</accession>
<evidence type="ECO:0000256" key="1">
    <source>
        <dbReference type="SAM" id="MobiDB-lite"/>
    </source>
</evidence>
<proteinExistence type="predicted"/>
<name>A0A5B7CGJ9_PORTR</name>
<organism evidence="2 3">
    <name type="scientific">Portunus trituberculatus</name>
    <name type="common">Swimming crab</name>
    <name type="synonym">Neptunus trituberculatus</name>
    <dbReference type="NCBI Taxonomy" id="210409"/>
    <lineage>
        <taxon>Eukaryota</taxon>
        <taxon>Metazoa</taxon>
        <taxon>Ecdysozoa</taxon>
        <taxon>Arthropoda</taxon>
        <taxon>Crustacea</taxon>
        <taxon>Multicrustacea</taxon>
        <taxon>Malacostraca</taxon>
        <taxon>Eumalacostraca</taxon>
        <taxon>Eucarida</taxon>
        <taxon>Decapoda</taxon>
        <taxon>Pleocyemata</taxon>
        <taxon>Brachyura</taxon>
        <taxon>Eubrachyura</taxon>
        <taxon>Portunoidea</taxon>
        <taxon>Portunidae</taxon>
        <taxon>Portuninae</taxon>
        <taxon>Portunus</taxon>
    </lineage>
</organism>
<evidence type="ECO:0000313" key="2">
    <source>
        <dbReference type="EMBL" id="MPC07854.1"/>
    </source>
</evidence>
<evidence type="ECO:0000313" key="3">
    <source>
        <dbReference type="Proteomes" id="UP000324222"/>
    </source>
</evidence>
<protein>
    <submittedName>
        <fullName evidence="2">Uncharacterized protein</fullName>
    </submittedName>
</protein>
<gene>
    <name evidence="2" type="ORF">E2C01_000421</name>
</gene>
<dbReference type="Proteomes" id="UP000324222">
    <property type="component" value="Unassembled WGS sequence"/>
</dbReference>
<sequence>MWHASGNVTPAADAAPRNLCGTSQKSNLNTRLLPTSGLSELQLKTRYVRWWRIMSHSSSRCVALLRDW</sequence>